<dbReference type="SUPFAM" id="SSF51735">
    <property type="entry name" value="NAD(P)-binding Rossmann-fold domains"/>
    <property type="match status" value="1"/>
</dbReference>
<dbReference type="Pfam" id="PF01370">
    <property type="entry name" value="Epimerase"/>
    <property type="match status" value="1"/>
</dbReference>
<dbReference type="Proteomes" id="UP001500908">
    <property type="component" value="Unassembled WGS sequence"/>
</dbReference>
<keyword evidence="1" id="KW-0812">Transmembrane</keyword>
<reference evidence="4" key="1">
    <citation type="journal article" date="2019" name="Int. J. Syst. Evol. Microbiol.">
        <title>The Global Catalogue of Microorganisms (GCM) 10K type strain sequencing project: providing services to taxonomists for standard genome sequencing and annotation.</title>
        <authorList>
            <consortium name="The Broad Institute Genomics Platform"/>
            <consortium name="The Broad Institute Genome Sequencing Center for Infectious Disease"/>
            <person name="Wu L."/>
            <person name="Ma J."/>
        </authorList>
    </citation>
    <scope>NUCLEOTIDE SEQUENCE [LARGE SCALE GENOMIC DNA]</scope>
    <source>
        <strain evidence="4">JCM 17137</strain>
    </source>
</reference>
<name>A0ABP7GJX5_9ACTN</name>
<organism evidence="3 4">
    <name type="scientific">Salinactinospora qingdaonensis</name>
    <dbReference type="NCBI Taxonomy" id="702744"/>
    <lineage>
        <taxon>Bacteria</taxon>
        <taxon>Bacillati</taxon>
        <taxon>Actinomycetota</taxon>
        <taxon>Actinomycetes</taxon>
        <taxon>Streptosporangiales</taxon>
        <taxon>Nocardiopsidaceae</taxon>
        <taxon>Salinactinospora</taxon>
    </lineage>
</organism>
<dbReference type="Gene3D" id="3.40.50.720">
    <property type="entry name" value="NAD(P)-binding Rossmann-like Domain"/>
    <property type="match status" value="1"/>
</dbReference>
<dbReference type="InterPro" id="IPR050177">
    <property type="entry name" value="Lipid_A_modif_metabolic_enz"/>
</dbReference>
<gene>
    <name evidence="3" type="ORF">GCM10022402_48700</name>
</gene>
<sequence length="343" mass="36917">MLVERLATISGSEREPRISKVVAIDGERGDVEGVTWRVTDARDPRLAGKLAEVDVLVHADDDRRIDSSPRERRAYNIRGAQTVLTAAAAERVQRVILLTSTMVYGADPANPIPIKESAPAHPQTGASLLGDFAEIEELAVLSRRAHPGLSVTVVRPAPLVGPELDTLLSRHFSAPRLLAVKGCEQAWQFCHVEDLVDALAFVVAAGVDNAEGVIAVGSDGALSQAEACRIAQLREFEVAPELAFSSIQRLHRRRPAPDSELRFLVYPCVVDCATLRDAGWRPAYDNSEALRELLEARSGKPAFVGRSLGRKEATITAAGAAGAAAAAIGTAAAVHRLRRRRRD</sequence>
<evidence type="ECO:0000259" key="2">
    <source>
        <dbReference type="Pfam" id="PF01370"/>
    </source>
</evidence>
<dbReference type="EMBL" id="BAABDD010000048">
    <property type="protein sequence ID" value="GAA3765697.1"/>
    <property type="molecule type" value="Genomic_DNA"/>
</dbReference>
<evidence type="ECO:0000313" key="4">
    <source>
        <dbReference type="Proteomes" id="UP001500908"/>
    </source>
</evidence>
<protein>
    <submittedName>
        <fullName evidence="3">SDR family oxidoreductase</fullName>
    </submittedName>
</protein>
<proteinExistence type="predicted"/>
<dbReference type="PANTHER" id="PTHR43245">
    <property type="entry name" value="BIFUNCTIONAL POLYMYXIN RESISTANCE PROTEIN ARNA"/>
    <property type="match status" value="1"/>
</dbReference>
<dbReference type="InterPro" id="IPR001509">
    <property type="entry name" value="Epimerase_deHydtase"/>
</dbReference>
<feature type="domain" description="NAD-dependent epimerase/dehydratase" evidence="2">
    <location>
        <begin position="35"/>
        <end position="209"/>
    </location>
</feature>
<dbReference type="InterPro" id="IPR036291">
    <property type="entry name" value="NAD(P)-bd_dom_sf"/>
</dbReference>
<evidence type="ECO:0000256" key="1">
    <source>
        <dbReference type="SAM" id="Phobius"/>
    </source>
</evidence>
<evidence type="ECO:0000313" key="3">
    <source>
        <dbReference type="EMBL" id="GAA3765697.1"/>
    </source>
</evidence>
<accession>A0ABP7GJX5</accession>
<dbReference type="PANTHER" id="PTHR43245:SF52">
    <property type="entry name" value="NAD-DEPENDENT EPIMERASE_DEHYDRATASE"/>
    <property type="match status" value="1"/>
</dbReference>
<keyword evidence="1" id="KW-1133">Transmembrane helix</keyword>
<comment type="caution">
    <text evidence="3">The sequence shown here is derived from an EMBL/GenBank/DDBJ whole genome shotgun (WGS) entry which is preliminary data.</text>
</comment>
<keyword evidence="1" id="KW-0472">Membrane</keyword>
<keyword evidence="4" id="KW-1185">Reference proteome</keyword>
<feature type="transmembrane region" description="Helical" evidence="1">
    <location>
        <begin position="315"/>
        <end position="334"/>
    </location>
</feature>